<dbReference type="Proteomes" id="UP000272490">
    <property type="component" value="Unassembled WGS sequence"/>
</dbReference>
<feature type="domain" description="Glycosyl hydrolase family 32 C-terminal" evidence="7">
    <location>
        <begin position="330"/>
        <end position="467"/>
    </location>
</feature>
<proteinExistence type="inferred from homology"/>
<dbReference type="PANTHER" id="PTHR43101">
    <property type="entry name" value="BETA-FRUCTOSIDASE"/>
    <property type="match status" value="1"/>
</dbReference>
<comment type="similarity">
    <text evidence="1 5">Belongs to the glycosyl hydrolase 32 family.</text>
</comment>
<dbReference type="Pfam" id="PF00251">
    <property type="entry name" value="Glyco_hydro_32N"/>
    <property type="match status" value="1"/>
</dbReference>
<evidence type="ECO:0000256" key="4">
    <source>
        <dbReference type="ARBA" id="ARBA00023295"/>
    </source>
</evidence>
<dbReference type="OrthoDB" id="9759709at2"/>
<evidence type="ECO:0000256" key="2">
    <source>
        <dbReference type="ARBA" id="ARBA00012758"/>
    </source>
</evidence>
<dbReference type="InterPro" id="IPR023296">
    <property type="entry name" value="Glyco_hydro_beta-prop_sf"/>
</dbReference>
<name>A0A3P3QYX2_9FIRM</name>
<evidence type="ECO:0000313" key="9">
    <source>
        <dbReference type="Proteomes" id="UP000272490"/>
    </source>
</evidence>
<accession>A0A3P3QYX2</accession>
<dbReference type="EMBL" id="RRCO01000003">
    <property type="protein sequence ID" value="RRJ25543.1"/>
    <property type="molecule type" value="Genomic_DNA"/>
</dbReference>
<dbReference type="InterPro" id="IPR013189">
    <property type="entry name" value="Glyco_hydro_32_C"/>
</dbReference>
<comment type="caution">
    <text evidence="8">The sequence shown here is derived from an EMBL/GenBank/DDBJ whole genome shotgun (WGS) entry which is preliminary data.</text>
</comment>
<dbReference type="InterPro" id="IPR018053">
    <property type="entry name" value="Glyco_hydro_32_AS"/>
</dbReference>
<evidence type="ECO:0000313" key="8">
    <source>
        <dbReference type="EMBL" id="RRJ25543.1"/>
    </source>
</evidence>
<dbReference type="RefSeq" id="WP_128674172.1">
    <property type="nucleotide sequence ID" value="NZ_RRCO01000003.1"/>
</dbReference>
<keyword evidence="9" id="KW-1185">Reference proteome</keyword>
<feature type="domain" description="Glycosyl hydrolase family 32 N-terminal" evidence="6">
    <location>
        <begin position="27"/>
        <end position="324"/>
    </location>
</feature>
<dbReference type="Gene3D" id="2.60.120.560">
    <property type="entry name" value="Exo-inulinase, domain 1"/>
    <property type="match status" value="1"/>
</dbReference>
<evidence type="ECO:0000259" key="7">
    <source>
        <dbReference type="Pfam" id="PF08244"/>
    </source>
</evidence>
<sequence length="477" mass="55579">MNNKEKANEYFRENKLKIKDIERPVYHFTPDIGWMNDPNGFSFFDDEYHLFYQYNPYDIKWGPMHWGHAKSKDFVNWDRLPVALAPDDEIKGQCFSGTAICDGDKHILIYTVHNDGKEEQTVEAGDGVNYRSISKASVIRVEHLPRGFSGIDFRDPKIWKEDGIYYCIVSAKNESGLGSILLFASTNLIDWEYKNILFENNGDYGKMWECPDFFKLHDKYILVVSVMEMQAKGREYFNGHQVLYFVGEYDKKLYRFTPIDKARTLDFGFDYYAPQSLNVNERTLSVAWLHDWGNDLTPDGAKWCGQMTYPRELELKKNIIYQMPATELEKHYENEYKTSFCLSNDNKFQDTELNSRVARLDLDIEKIDAKECIIYLAANHRYNSFIKINFKKKTLKFSRRFSGLTKDAIDERKIDIDVKSGKLSLSILLDRFSVEIFVNGGKKALSSRIYTPVEANEISFIADGEVRVDACKRDIVE</sequence>
<dbReference type="SUPFAM" id="SSF75005">
    <property type="entry name" value="Arabinanase/levansucrase/invertase"/>
    <property type="match status" value="1"/>
</dbReference>
<dbReference type="EC" id="3.2.1.26" evidence="2"/>
<dbReference type="InterPro" id="IPR013320">
    <property type="entry name" value="ConA-like_dom_sf"/>
</dbReference>
<dbReference type="InterPro" id="IPR001362">
    <property type="entry name" value="Glyco_hydro_32"/>
</dbReference>
<evidence type="ECO:0000256" key="3">
    <source>
        <dbReference type="ARBA" id="ARBA00022801"/>
    </source>
</evidence>
<protein>
    <recommendedName>
        <fullName evidence="2">beta-fructofuranosidase</fullName>
        <ecNumber evidence="2">3.2.1.26</ecNumber>
    </recommendedName>
</protein>
<gene>
    <name evidence="8" type="ORF">EHV10_07900</name>
</gene>
<evidence type="ECO:0000256" key="5">
    <source>
        <dbReference type="RuleBase" id="RU362110"/>
    </source>
</evidence>
<dbReference type="SUPFAM" id="SSF49899">
    <property type="entry name" value="Concanavalin A-like lectins/glucanases"/>
    <property type="match status" value="1"/>
</dbReference>
<keyword evidence="3 5" id="KW-0378">Hydrolase</keyword>
<dbReference type="Gene3D" id="2.115.10.20">
    <property type="entry name" value="Glycosyl hydrolase domain, family 43"/>
    <property type="match status" value="1"/>
</dbReference>
<dbReference type="PROSITE" id="PS00609">
    <property type="entry name" value="GLYCOSYL_HYDROL_F32"/>
    <property type="match status" value="1"/>
</dbReference>
<organism evidence="8 9">
    <name type="scientific">Lachnoanaerobaculum gingivalis</name>
    <dbReference type="NCBI Taxonomy" id="2490855"/>
    <lineage>
        <taxon>Bacteria</taxon>
        <taxon>Bacillati</taxon>
        <taxon>Bacillota</taxon>
        <taxon>Clostridia</taxon>
        <taxon>Lachnospirales</taxon>
        <taxon>Lachnospiraceae</taxon>
        <taxon>Lachnoanaerobaculum</taxon>
    </lineage>
</organism>
<dbReference type="PANTHER" id="PTHR43101:SF1">
    <property type="entry name" value="BETA-FRUCTOSIDASE"/>
    <property type="match status" value="1"/>
</dbReference>
<dbReference type="AlphaFoldDB" id="A0A3P3QYX2"/>
<dbReference type="GO" id="GO:0005975">
    <property type="term" value="P:carbohydrate metabolic process"/>
    <property type="evidence" value="ECO:0007669"/>
    <property type="project" value="InterPro"/>
</dbReference>
<dbReference type="GO" id="GO:0004564">
    <property type="term" value="F:beta-fructofuranosidase activity"/>
    <property type="evidence" value="ECO:0007669"/>
    <property type="project" value="UniProtKB-EC"/>
</dbReference>
<evidence type="ECO:0000256" key="1">
    <source>
        <dbReference type="ARBA" id="ARBA00009902"/>
    </source>
</evidence>
<keyword evidence="4 5" id="KW-0326">Glycosidase</keyword>
<dbReference type="InterPro" id="IPR013148">
    <property type="entry name" value="Glyco_hydro_32_N"/>
</dbReference>
<dbReference type="InterPro" id="IPR051214">
    <property type="entry name" value="GH32_Enzymes"/>
</dbReference>
<evidence type="ECO:0000259" key="6">
    <source>
        <dbReference type="Pfam" id="PF00251"/>
    </source>
</evidence>
<dbReference type="CDD" id="cd08996">
    <property type="entry name" value="GH32_FFase"/>
    <property type="match status" value="1"/>
</dbReference>
<dbReference type="Pfam" id="PF08244">
    <property type="entry name" value="Glyco_hydro_32C"/>
    <property type="match status" value="1"/>
</dbReference>
<dbReference type="SMART" id="SM00640">
    <property type="entry name" value="Glyco_32"/>
    <property type="match status" value="1"/>
</dbReference>
<reference evidence="8 9" key="1">
    <citation type="submission" date="2018-11" db="EMBL/GenBank/DDBJ databases">
        <title>Genome sequencing of Lachnoanaerobaculum sp. KCOM 2030 (= ChDC B114).</title>
        <authorList>
            <person name="Kook J.-K."/>
            <person name="Park S.-N."/>
            <person name="Lim Y.K."/>
        </authorList>
    </citation>
    <scope>NUCLEOTIDE SEQUENCE [LARGE SCALE GENOMIC DNA]</scope>
    <source>
        <strain evidence="8 9">KCOM 2030</strain>
    </source>
</reference>